<feature type="transmembrane region" description="Helical" evidence="6">
    <location>
        <begin position="345"/>
        <end position="368"/>
    </location>
</feature>
<evidence type="ECO:0000256" key="4">
    <source>
        <dbReference type="ARBA" id="ARBA00022989"/>
    </source>
</evidence>
<dbReference type="AlphaFoldDB" id="A0A1T4LTK2"/>
<keyword evidence="4 6" id="KW-1133">Transmembrane helix</keyword>
<feature type="transmembrane region" description="Helical" evidence="6">
    <location>
        <begin position="388"/>
        <end position="413"/>
    </location>
</feature>
<feature type="transmembrane region" description="Helical" evidence="6">
    <location>
        <begin position="434"/>
        <end position="459"/>
    </location>
</feature>
<feature type="transmembrane region" description="Helical" evidence="6">
    <location>
        <begin position="465"/>
        <end position="488"/>
    </location>
</feature>
<evidence type="ECO:0000256" key="5">
    <source>
        <dbReference type="ARBA" id="ARBA00023136"/>
    </source>
</evidence>
<comment type="subcellular location">
    <subcellularLocation>
        <location evidence="1">Cell membrane</location>
        <topology evidence="1">Multi-pass membrane protein</topology>
    </subcellularLocation>
</comment>
<evidence type="ECO:0000256" key="2">
    <source>
        <dbReference type="ARBA" id="ARBA00022475"/>
    </source>
</evidence>
<reference evidence="8" key="1">
    <citation type="submission" date="2017-02" db="EMBL/GenBank/DDBJ databases">
        <authorList>
            <person name="Varghese N."/>
            <person name="Submissions S."/>
        </authorList>
    </citation>
    <scope>NUCLEOTIDE SEQUENCE [LARGE SCALE GENOMIC DNA]</scope>
    <source>
        <strain evidence="8">ATCC 25662</strain>
    </source>
</reference>
<evidence type="ECO:0000256" key="3">
    <source>
        <dbReference type="ARBA" id="ARBA00022692"/>
    </source>
</evidence>
<organism evidence="7 8">
    <name type="scientific">Anaerorhabdus furcosa</name>
    <dbReference type="NCBI Taxonomy" id="118967"/>
    <lineage>
        <taxon>Bacteria</taxon>
        <taxon>Bacillati</taxon>
        <taxon>Bacillota</taxon>
        <taxon>Erysipelotrichia</taxon>
        <taxon>Erysipelotrichales</taxon>
        <taxon>Erysipelotrichaceae</taxon>
        <taxon>Anaerorhabdus</taxon>
    </lineage>
</organism>
<dbReference type="PANTHER" id="PTHR30250">
    <property type="entry name" value="PST FAMILY PREDICTED COLANIC ACID TRANSPORTER"/>
    <property type="match status" value="1"/>
</dbReference>
<protein>
    <recommendedName>
        <fullName evidence="9">Membrane protein involved in the export of O-antigen and teichoic acid</fullName>
    </recommendedName>
</protein>
<evidence type="ECO:0000313" key="8">
    <source>
        <dbReference type="Proteomes" id="UP000243297"/>
    </source>
</evidence>
<dbReference type="RefSeq" id="WP_078711458.1">
    <property type="nucleotide sequence ID" value="NZ_FUWY01000002.1"/>
</dbReference>
<keyword evidence="2" id="KW-1003">Cell membrane</keyword>
<proteinExistence type="predicted"/>
<keyword evidence="3 6" id="KW-0812">Transmembrane</keyword>
<accession>A0A1T4LTK2</accession>
<feature type="transmembrane region" description="Helical" evidence="6">
    <location>
        <begin position="121"/>
        <end position="142"/>
    </location>
</feature>
<gene>
    <name evidence="7" type="ORF">SAMN02745191_1035</name>
</gene>
<dbReference type="STRING" id="118967.SAMN02745191_1035"/>
<dbReference type="Proteomes" id="UP000243297">
    <property type="component" value="Unassembled WGS sequence"/>
</dbReference>
<feature type="transmembrane region" description="Helical" evidence="6">
    <location>
        <begin position="90"/>
        <end position="115"/>
    </location>
</feature>
<feature type="transmembrane region" description="Helical" evidence="6">
    <location>
        <begin position="7"/>
        <end position="26"/>
    </location>
</feature>
<feature type="transmembrane region" description="Helical" evidence="6">
    <location>
        <begin position="181"/>
        <end position="204"/>
    </location>
</feature>
<name>A0A1T4LTK2_9FIRM</name>
<feature type="transmembrane region" description="Helical" evidence="6">
    <location>
        <begin position="46"/>
        <end position="69"/>
    </location>
</feature>
<keyword evidence="8" id="KW-1185">Reference proteome</keyword>
<dbReference type="EMBL" id="FUWY01000002">
    <property type="protein sequence ID" value="SJZ57946.1"/>
    <property type="molecule type" value="Genomic_DNA"/>
</dbReference>
<dbReference type="OrthoDB" id="8609648at2"/>
<dbReference type="InterPro" id="IPR050833">
    <property type="entry name" value="Poly_Biosynth_Transport"/>
</dbReference>
<feature type="transmembrane region" description="Helical" evidence="6">
    <location>
        <begin position="154"/>
        <end position="175"/>
    </location>
</feature>
<keyword evidence="5 6" id="KW-0472">Membrane</keyword>
<dbReference type="PANTHER" id="PTHR30250:SF26">
    <property type="entry name" value="PSMA PROTEIN"/>
    <property type="match status" value="1"/>
</dbReference>
<feature type="transmembrane region" description="Helical" evidence="6">
    <location>
        <begin position="310"/>
        <end position="333"/>
    </location>
</feature>
<evidence type="ECO:0000313" key="7">
    <source>
        <dbReference type="EMBL" id="SJZ57946.1"/>
    </source>
</evidence>
<evidence type="ECO:0000256" key="6">
    <source>
        <dbReference type="SAM" id="Phobius"/>
    </source>
</evidence>
<evidence type="ECO:0008006" key="9">
    <source>
        <dbReference type="Google" id="ProtNLM"/>
    </source>
</evidence>
<feature type="transmembrane region" description="Helical" evidence="6">
    <location>
        <begin position="249"/>
        <end position="269"/>
    </location>
</feature>
<dbReference type="GO" id="GO:0005886">
    <property type="term" value="C:plasma membrane"/>
    <property type="evidence" value="ECO:0007669"/>
    <property type="project" value="UniProtKB-SubCell"/>
</dbReference>
<sequence>MRSKYSILNTTLTIISQILLFIYSLVLKKVFLLYFPVELLGITEVFSNFFISLSLIDIGFSTIFVFNLYKAIAKNDQTGIIYQVSLFKTIYKYISLFILIVSLLISPFIIQIFNISYNNLLLIYVVFFIKMVEMYIRFRVLYKTNILKANQKMYLSVSFSVFLELFIFILQYLTIVYTKNYILYIVILSIKTISLYIYEFFIVTKEYSYLRKIKGLKFEQIRESNIFVQCKSYLLRAAYDVTYFSMDTIIISVMFSTDVVGYLSIYTMIFNTISEFLKNIFVSLRSSMADFMHTVDDNKSFFEIFESMNLINFFLASIIVAGCYSLINQFIILWVGSTYLINNGVVFTLIIILSIDILFCTIDSIFMINGYMFKERLPIIFSALSNLIGSIILASMFGVVGVFIGTVISKIIWYYGKIYHVSTDIFKPYRMKLVFTQLLYILLLFLEVLLISTVSGMIFPTVSSLLSLIIKGMFVVSFSFILNLVIFVKTKPFKLVLATIKNLVNKPS</sequence>
<evidence type="ECO:0000256" key="1">
    <source>
        <dbReference type="ARBA" id="ARBA00004651"/>
    </source>
</evidence>